<dbReference type="CDD" id="cd00067">
    <property type="entry name" value="GAL4"/>
    <property type="match status" value="1"/>
</dbReference>
<dbReference type="GO" id="GO:0008270">
    <property type="term" value="F:zinc ion binding"/>
    <property type="evidence" value="ECO:0007669"/>
    <property type="project" value="InterPro"/>
</dbReference>
<dbReference type="PANTHER" id="PTHR37534:SF47">
    <property type="entry name" value="ZN(2)-C6 FUNGAL-TYPE DOMAIN-CONTAINING PROTEIN"/>
    <property type="match status" value="1"/>
</dbReference>
<dbReference type="InterPro" id="IPR021858">
    <property type="entry name" value="Fun_TF"/>
</dbReference>
<dbReference type="EMBL" id="JAGMWT010000020">
    <property type="protein sequence ID" value="KAH7112934.1"/>
    <property type="molecule type" value="Genomic_DNA"/>
</dbReference>
<evidence type="ECO:0000313" key="6">
    <source>
        <dbReference type="Proteomes" id="UP000700596"/>
    </source>
</evidence>
<dbReference type="OrthoDB" id="3886144at2759"/>
<dbReference type="Proteomes" id="UP000700596">
    <property type="component" value="Unassembled WGS sequence"/>
</dbReference>
<dbReference type="GO" id="GO:0000981">
    <property type="term" value="F:DNA-binding transcription factor activity, RNA polymerase II-specific"/>
    <property type="evidence" value="ECO:0007669"/>
    <property type="project" value="InterPro"/>
</dbReference>
<evidence type="ECO:0000256" key="3">
    <source>
        <dbReference type="SAM" id="MobiDB-lite"/>
    </source>
</evidence>
<keyword evidence="6" id="KW-1185">Reference proteome</keyword>
<feature type="region of interest" description="Disordered" evidence="3">
    <location>
        <begin position="190"/>
        <end position="223"/>
    </location>
</feature>
<dbReference type="AlphaFoldDB" id="A0A9P9D5U0"/>
<protein>
    <submittedName>
        <fullName evidence="5">Fungal-specific transcription factor domain-containing protein</fullName>
    </submittedName>
</protein>
<proteinExistence type="predicted"/>
<dbReference type="GO" id="GO:0000976">
    <property type="term" value="F:transcription cis-regulatory region binding"/>
    <property type="evidence" value="ECO:0007669"/>
    <property type="project" value="TreeGrafter"/>
</dbReference>
<comment type="caution">
    <text evidence="5">The sequence shown here is derived from an EMBL/GenBank/DDBJ whole genome shotgun (WGS) entry which is preliminary data.</text>
</comment>
<comment type="subcellular location">
    <subcellularLocation>
        <location evidence="1">Nucleus</location>
    </subcellularLocation>
</comment>
<gene>
    <name evidence="5" type="ORF">B0J11DRAFT_183814</name>
</gene>
<accession>A0A9P9D5U0</accession>
<sequence>MKCDEGKPTCQQCVRRGITCGGYRKDLKWKAFGKPKSPKSGQPAQFIRQTLLSDIDMSSEDTSAFRESLVSAELPDLNGNIGSEGNPIPDSAVGPFDVTSHCHSELCSQTEENLLGFGLPAADWTLSPGLSPLRSDFQLATLTDRVTDDDDADHTLLLSGIDYFDWSAYGFDAFEDILSKVAPLEALPQSYGTAASSPGETQGLSPTHSFWRPPPPSSATRTENLTISLEQPYISIGDEEMISLVFHQHTCLILSIDDAEQPNPWRDRIWPLAKDYPALYHAIAAMTCFHISRLQPQFRTQGAQHVQSSMEGLAVSVNNNTISLDAALAATLALAWAETWDNQRSSTGKTHIDGARTLVKQACNSKDRFALLDFLINNFTYMDVIARLTSSFDDMSLTKPISSYCRVPDDKNHLDPLMGYATTLFPLIGAVADLVGCIRARPAKGNSPAVISRAIELKNMITRWQLSADLETMDDSRSTNSDAVQTAESYRWATLLLLQQAVPEIPPSVSLAQLAQRVLIYLATTPPSTSTLIVQIFPLMMAGCEAIEEEDREWVDDRWEAMSKAMVTGIVQKCTEVTKETWRRRDMYASENGFCRNTGAKLLDKSSPSPTINETTGTIIRGQFRDTHKPQCSKAVAGSCSPDFPVSAVFKKGVDSLTRSGCLDYTVRGRLHWLGVMQDFGWEVMLG</sequence>
<keyword evidence="2" id="KW-0539">Nucleus</keyword>
<evidence type="ECO:0000256" key="1">
    <source>
        <dbReference type="ARBA" id="ARBA00004123"/>
    </source>
</evidence>
<dbReference type="GO" id="GO:0045944">
    <property type="term" value="P:positive regulation of transcription by RNA polymerase II"/>
    <property type="evidence" value="ECO:0007669"/>
    <property type="project" value="TreeGrafter"/>
</dbReference>
<dbReference type="InterPro" id="IPR001138">
    <property type="entry name" value="Zn2Cys6_DnaBD"/>
</dbReference>
<organism evidence="5 6">
    <name type="scientific">Dendryphion nanum</name>
    <dbReference type="NCBI Taxonomy" id="256645"/>
    <lineage>
        <taxon>Eukaryota</taxon>
        <taxon>Fungi</taxon>
        <taxon>Dikarya</taxon>
        <taxon>Ascomycota</taxon>
        <taxon>Pezizomycotina</taxon>
        <taxon>Dothideomycetes</taxon>
        <taxon>Pleosporomycetidae</taxon>
        <taxon>Pleosporales</taxon>
        <taxon>Torulaceae</taxon>
        <taxon>Dendryphion</taxon>
    </lineage>
</organism>
<feature type="domain" description="Zn(2)-C6 fungal-type" evidence="4">
    <location>
        <begin position="2"/>
        <end position="29"/>
    </location>
</feature>
<dbReference type="Pfam" id="PF00172">
    <property type="entry name" value="Zn_clus"/>
    <property type="match status" value="1"/>
</dbReference>
<dbReference type="Pfam" id="PF11951">
    <property type="entry name" value="Fungal_trans_2"/>
    <property type="match status" value="1"/>
</dbReference>
<feature type="compositionally biased region" description="Polar residues" evidence="3">
    <location>
        <begin position="190"/>
        <end position="208"/>
    </location>
</feature>
<reference evidence="5" key="1">
    <citation type="journal article" date="2021" name="Nat. Commun.">
        <title>Genetic determinants of endophytism in the Arabidopsis root mycobiome.</title>
        <authorList>
            <person name="Mesny F."/>
            <person name="Miyauchi S."/>
            <person name="Thiergart T."/>
            <person name="Pickel B."/>
            <person name="Atanasova L."/>
            <person name="Karlsson M."/>
            <person name="Huettel B."/>
            <person name="Barry K.W."/>
            <person name="Haridas S."/>
            <person name="Chen C."/>
            <person name="Bauer D."/>
            <person name="Andreopoulos W."/>
            <person name="Pangilinan J."/>
            <person name="LaButti K."/>
            <person name="Riley R."/>
            <person name="Lipzen A."/>
            <person name="Clum A."/>
            <person name="Drula E."/>
            <person name="Henrissat B."/>
            <person name="Kohler A."/>
            <person name="Grigoriev I.V."/>
            <person name="Martin F.M."/>
            <person name="Hacquard S."/>
        </authorList>
    </citation>
    <scope>NUCLEOTIDE SEQUENCE</scope>
    <source>
        <strain evidence="5">MPI-CAGE-CH-0243</strain>
    </source>
</reference>
<evidence type="ECO:0000256" key="2">
    <source>
        <dbReference type="ARBA" id="ARBA00023242"/>
    </source>
</evidence>
<name>A0A9P9D5U0_9PLEO</name>
<dbReference type="PANTHER" id="PTHR37534">
    <property type="entry name" value="TRANSCRIPTIONAL ACTIVATOR PROTEIN UGA3"/>
    <property type="match status" value="1"/>
</dbReference>
<evidence type="ECO:0000313" key="5">
    <source>
        <dbReference type="EMBL" id="KAH7112934.1"/>
    </source>
</evidence>
<evidence type="ECO:0000259" key="4">
    <source>
        <dbReference type="Pfam" id="PF00172"/>
    </source>
</evidence>
<dbReference type="GO" id="GO:0005634">
    <property type="term" value="C:nucleus"/>
    <property type="evidence" value="ECO:0007669"/>
    <property type="project" value="UniProtKB-SubCell"/>
</dbReference>